<dbReference type="EMBL" id="PDOB01000003">
    <property type="protein sequence ID" value="PIL41080.1"/>
    <property type="molecule type" value="Genomic_DNA"/>
</dbReference>
<sequence>MWIYLMTQSKTNIAKLAMMRQREENQPLQGDVRVDDAYLGGGRTGGKAGRGVESKVAFVVGFFLPPWRHGRRVQLLRAAVCSPMACSVRRAGTTGL</sequence>
<evidence type="ECO:0000313" key="2">
    <source>
        <dbReference type="Proteomes" id="UP000228593"/>
    </source>
</evidence>
<accession>A0A2G8T4U5</accession>
<comment type="caution">
    <text evidence="1">The sequence shown here is derived from an EMBL/GenBank/DDBJ whole genome shotgun (WGS) entry which is preliminary data.</text>
</comment>
<organism evidence="1 2">
    <name type="scientific">Massilia psychrophila</name>
    <dbReference type="NCBI Taxonomy" id="1603353"/>
    <lineage>
        <taxon>Bacteria</taxon>
        <taxon>Pseudomonadati</taxon>
        <taxon>Pseudomonadota</taxon>
        <taxon>Betaproteobacteria</taxon>
        <taxon>Burkholderiales</taxon>
        <taxon>Oxalobacteraceae</taxon>
        <taxon>Telluria group</taxon>
        <taxon>Massilia</taxon>
    </lineage>
</organism>
<protein>
    <recommendedName>
        <fullName evidence="3">ISXO2-like transposase domain-containing protein</fullName>
    </recommendedName>
</protein>
<evidence type="ECO:0000313" key="1">
    <source>
        <dbReference type="EMBL" id="PIL41080.1"/>
    </source>
</evidence>
<name>A0A2G8T4U5_9BURK</name>
<proteinExistence type="predicted"/>
<gene>
    <name evidence="1" type="ORF">CR103_02930</name>
</gene>
<dbReference type="Proteomes" id="UP000228593">
    <property type="component" value="Unassembled WGS sequence"/>
</dbReference>
<keyword evidence="2" id="KW-1185">Reference proteome</keyword>
<reference evidence="1 2" key="1">
    <citation type="submission" date="2017-10" db="EMBL/GenBank/DDBJ databases">
        <title>Massilia psychrophilum sp. nov., a novel purple-pigmented bacterium isolated from Tianshan glacier, Xinjiang Municipality, China.</title>
        <authorList>
            <person name="Wang H."/>
        </authorList>
    </citation>
    <scope>NUCLEOTIDE SEQUENCE [LARGE SCALE GENOMIC DNA]</scope>
    <source>
        <strain evidence="1 2">JCM 30813</strain>
    </source>
</reference>
<dbReference type="AlphaFoldDB" id="A0A2G8T4U5"/>
<evidence type="ECO:0008006" key="3">
    <source>
        <dbReference type="Google" id="ProtNLM"/>
    </source>
</evidence>